<sequence>MSTFIIGKSPEPTKLKVQALVSFHERLNARFADNCLTRPGQWIRVNPMDLHGDGHSQHPLAVLGPELNRDFTSITLRQFVSADLGRSARGLPFGSIEAVELQACFIRDEARAFPNVEIEPGHCALPPSDIDDLARTGLFDLRQGMG</sequence>
<evidence type="ECO:0000313" key="1">
    <source>
        <dbReference type="EMBL" id="MBF9198024.1"/>
    </source>
</evidence>
<accession>A0ABS0HXF8</accession>
<comment type="caution">
    <text evidence="1">The sequence shown here is derived from an EMBL/GenBank/DDBJ whole genome shotgun (WGS) entry which is preliminary data.</text>
</comment>
<proteinExistence type="predicted"/>
<organism evidence="1 2">
    <name type="scientific">Microvirga terrestris</name>
    <dbReference type="NCBI Taxonomy" id="2791024"/>
    <lineage>
        <taxon>Bacteria</taxon>
        <taxon>Pseudomonadati</taxon>
        <taxon>Pseudomonadota</taxon>
        <taxon>Alphaproteobacteria</taxon>
        <taxon>Hyphomicrobiales</taxon>
        <taxon>Methylobacteriaceae</taxon>
        <taxon>Microvirga</taxon>
    </lineage>
</organism>
<dbReference type="EMBL" id="JADQDN010000015">
    <property type="protein sequence ID" value="MBF9198024.1"/>
    <property type="molecule type" value="Genomic_DNA"/>
</dbReference>
<dbReference type="Proteomes" id="UP000611708">
    <property type="component" value="Unassembled WGS sequence"/>
</dbReference>
<reference evidence="1 2" key="1">
    <citation type="submission" date="2020-11" db="EMBL/GenBank/DDBJ databases">
        <authorList>
            <person name="Kim M.K."/>
        </authorList>
    </citation>
    <scope>NUCLEOTIDE SEQUENCE [LARGE SCALE GENOMIC DNA]</scope>
    <source>
        <strain evidence="1 2">BT290</strain>
    </source>
</reference>
<protein>
    <submittedName>
        <fullName evidence="1">Uncharacterized protein</fullName>
    </submittedName>
</protein>
<name>A0ABS0HXF8_9HYPH</name>
<keyword evidence="2" id="KW-1185">Reference proteome</keyword>
<evidence type="ECO:0000313" key="2">
    <source>
        <dbReference type="Proteomes" id="UP000611708"/>
    </source>
</evidence>
<gene>
    <name evidence="1" type="ORF">I2H36_18480</name>
</gene>